<dbReference type="CDD" id="cd16499">
    <property type="entry name" value="RING-HC_Bre1-like"/>
    <property type="match status" value="1"/>
</dbReference>
<evidence type="ECO:0000313" key="18">
    <source>
        <dbReference type="EMBL" id="KAJ4954667.1"/>
    </source>
</evidence>
<evidence type="ECO:0000256" key="2">
    <source>
        <dbReference type="ARBA" id="ARBA00004123"/>
    </source>
</evidence>
<feature type="region of interest" description="Disordered" evidence="16">
    <location>
        <begin position="1"/>
        <end position="33"/>
    </location>
</feature>
<comment type="pathway">
    <text evidence="3 14">Protein modification; protein ubiquitination.</text>
</comment>
<evidence type="ECO:0000256" key="13">
    <source>
        <dbReference type="PROSITE-ProRule" id="PRU00175"/>
    </source>
</evidence>
<feature type="compositionally biased region" description="Polar residues" evidence="16">
    <location>
        <begin position="14"/>
        <end position="25"/>
    </location>
</feature>
<dbReference type="GO" id="GO:0061630">
    <property type="term" value="F:ubiquitin protein ligase activity"/>
    <property type="evidence" value="ECO:0007669"/>
    <property type="project" value="UniProtKB-EC"/>
</dbReference>
<dbReference type="Proteomes" id="UP001141806">
    <property type="component" value="Unassembled WGS sequence"/>
</dbReference>
<evidence type="ECO:0000256" key="1">
    <source>
        <dbReference type="ARBA" id="ARBA00000900"/>
    </source>
</evidence>
<keyword evidence="8 14" id="KW-0833">Ubl conjugation pathway</keyword>
<dbReference type="EMBL" id="JAMYWD010000011">
    <property type="protein sequence ID" value="KAJ4954667.1"/>
    <property type="molecule type" value="Genomic_DNA"/>
</dbReference>
<dbReference type="InterPro" id="IPR017907">
    <property type="entry name" value="Znf_RING_CS"/>
</dbReference>
<gene>
    <name evidence="18" type="ORF">NE237_011450</name>
</gene>
<dbReference type="PROSITE" id="PS00518">
    <property type="entry name" value="ZF_RING_1"/>
    <property type="match status" value="1"/>
</dbReference>
<dbReference type="InterPro" id="IPR013956">
    <property type="entry name" value="E3_ubiquit_lig_Bre1"/>
</dbReference>
<dbReference type="SMART" id="SM00184">
    <property type="entry name" value="RING"/>
    <property type="match status" value="1"/>
</dbReference>
<proteinExistence type="inferred from homology"/>
<dbReference type="InterPro" id="IPR018957">
    <property type="entry name" value="Znf_C3HC4_RING-type"/>
</dbReference>
<keyword evidence="19" id="KW-1185">Reference proteome</keyword>
<comment type="similarity">
    <text evidence="4 14">Belongs to the BRE1 family.</text>
</comment>
<evidence type="ECO:0000256" key="6">
    <source>
        <dbReference type="ARBA" id="ARBA00022723"/>
    </source>
</evidence>
<comment type="catalytic activity">
    <reaction evidence="1 14">
        <text>S-ubiquitinyl-[E2 ubiquitin-conjugating enzyme]-L-cysteine + [acceptor protein]-L-lysine = [E2 ubiquitin-conjugating enzyme]-L-cysteine + N(6)-ubiquitinyl-[acceptor protein]-L-lysine.</text>
        <dbReference type="EC" id="2.3.2.27"/>
    </reaction>
</comment>
<dbReference type="PANTHER" id="PTHR23163:SF0">
    <property type="entry name" value="E3 UBIQUITIN-PROTEIN LIGASE BRE1"/>
    <property type="match status" value="1"/>
</dbReference>
<dbReference type="GO" id="GO:0005634">
    <property type="term" value="C:nucleus"/>
    <property type="evidence" value="ECO:0007669"/>
    <property type="project" value="UniProtKB-SubCell"/>
</dbReference>
<name>A0A9Q0GUZ4_9MAGN</name>
<dbReference type="OrthoDB" id="10266039at2759"/>
<dbReference type="Pfam" id="PF00097">
    <property type="entry name" value="zf-C3HC4"/>
    <property type="match status" value="1"/>
</dbReference>
<evidence type="ECO:0000256" key="7">
    <source>
        <dbReference type="ARBA" id="ARBA00022771"/>
    </source>
</evidence>
<feature type="coiled-coil region" evidence="15">
    <location>
        <begin position="585"/>
        <end position="612"/>
    </location>
</feature>
<evidence type="ECO:0000259" key="17">
    <source>
        <dbReference type="PROSITE" id="PS50089"/>
    </source>
</evidence>
<evidence type="ECO:0000313" key="19">
    <source>
        <dbReference type="Proteomes" id="UP001141806"/>
    </source>
</evidence>
<dbReference type="PANTHER" id="PTHR23163">
    <property type="entry name" value="RING FINGER PROTEIN-RELATED"/>
    <property type="match status" value="1"/>
</dbReference>
<protein>
    <recommendedName>
        <fullName evidence="14">E3 ubiquitin protein ligase</fullName>
        <ecNumber evidence="14">2.3.2.27</ecNumber>
    </recommendedName>
</protein>
<dbReference type="GO" id="GO:0006325">
    <property type="term" value="P:chromatin organization"/>
    <property type="evidence" value="ECO:0007669"/>
    <property type="project" value="UniProtKB-KW"/>
</dbReference>
<dbReference type="InterPro" id="IPR013083">
    <property type="entry name" value="Znf_RING/FYVE/PHD"/>
</dbReference>
<evidence type="ECO:0000256" key="3">
    <source>
        <dbReference type="ARBA" id="ARBA00004906"/>
    </source>
</evidence>
<comment type="subcellular location">
    <subcellularLocation>
        <location evidence="2 14">Nucleus</location>
    </subcellularLocation>
</comment>
<feature type="coiled-coil region" evidence="15">
    <location>
        <begin position="704"/>
        <end position="801"/>
    </location>
</feature>
<dbReference type="GO" id="GO:0033503">
    <property type="term" value="C:HULC complex"/>
    <property type="evidence" value="ECO:0007669"/>
    <property type="project" value="TreeGrafter"/>
</dbReference>
<keyword evidence="11 14" id="KW-0175">Coiled coil</keyword>
<evidence type="ECO:0000256" key="12">
    <source>
        <dbReference type="ARBA" id="ARBA00023242"/>
    </source>
</evidence>
<accession>A0A9Q0GUZ4</accession>
<keyword evidence="10 14" id="KW-0156">Chromatin regulator</keyword>
<keyword evidence="7 13" id="KW-0863">Zinc-finger</keyword>
<feature type="coiled-coil region" evidence="15">
    <location>
        <begin position="465"/>
        <end position="513"/>
    </location>
</feature>
<dbReference type="AlphaFoldDB" id="A0A9Q0GUZ4"/>
<evidence type="ECO:0000256" key="16">
    <source>
        <dbReference type="SAM" id="MobiDB-lite"/>
    </source>
</evidence>
<evidence type="ECO:0000256" key="10">
    <source>
        <dbReference type="ARBA" id="ARBA00022853"/>
    </source>
</evidence>
<evidence type="ECO:0000256" key="4">
    <source>
        <dbReference type="ARBA" id="ARBA00005555"/>
    </source>
</evidence>
<evidence type="ECO:0000256" key="14">
    <source>
        <dbReference type="RuleBase" id="RU365038"/>
    </source>
</evidence>
<dbReference type="EC" id="2.3.2.27" evidence="14"/>
<keyword evidence="6 14" id="KW-0479">Metal-binding</keyword>
<comment type="caution">
    <text evidence="18">The sequence shown here is derived from an EMBL/GenBank/DDBJ whole genome shotgun (WGS) entry which is preliminary data.</text>
</comment>
<sequence length="876" mass="100191">MGSTGEPDRKRRNLSSISPTATATKKQPFMPFPEDKKLDTAVLQYQNQKLVQQLEAQKAEYSALENKFCHLKERQCDYDDTLLVVNRSWDQLVEDLESFSIHMRSSVGRRKDASHLSDGASSPAEDAFLERLLETGATDSCSANDSLNHFEDDKQKSCMKTTNIVRNIAAAINDVWFFKDGLSGALLEAFPEDEPSRHKTSNDLQSEAKNLRVALGDLHLKHKRLASEVRSHQDTNAKNKAELKRLTGELECTIAELGESNSKLATLKAQRDAAQGALFPVLNVGGRHVAGDKARDRQRDLQDMESALKELSDLASCRLVELKDLHKERIEILKHLSHLLNNLKDVKQICSSSAYLFVRDQLEKSKAEVIRYQSLFEKLQVEKDNFLWWEKEVDMKVDLADIFRRASAISDSRMGELEKEIQEQVGERNIFEARLKNVSREPGRKEIIEEFKALVSSLPKDMGIMQSQLNKYKEAASELHSIRAEVQSLSNILDRKVNELESLSRRSADQDAEIHKLQTVVHDLKESDQELKLILEMYRRESTDSRDILEARDLEYKAWAHVQSLKSSLDEHSLELRVKAANAAEAISQQRLAAAEANIADLRQKLEASGSDISTLTETLKSKHEEGEVYLLEIESIGQAYEDMQTQNQHLLQQITERDDYNIKLVLEGVKARQLQDVMLMEKQTMKSRLLQGNASLDLYDLKAARIDDQLKMYSEQVQKLAEDRWHRLAALENTQKRLTDVRKESQRLRSSLEESQSKVERSRVGVADLQVELEKERFDKKRVEEELEVVARKAARLSAHNEGSSVVEKLQKEIREYKEILKCRICHDMPKEVVITKCFHLFCNSCVQRVLETRQRKCPLCAVSFGHNDVKAVYI</sequence>
<reference evidence="18" key="1">
    <citation type="journal article" date="2023" name="Plant J.">
        <title>The genome of the king protea, Protea cynaroides.</title>
        <authorList>
            <person name="Chang J."/>
            <person name="Duong T.A."/>
            <person name="Schoeman C."/>
            <person name="Ma X."/>
            <person name="Roodt D."/>
            <person name="Barker N."/>
            <person name="Li Z."/>
            <person name="Van de Peer Y."/>
            <person name="Mizrachi E."/>
        </authorList>
    </citation>
    <scope>NUCLEOTIDE SEQUENCE</scope>
    <source>
        <tissue evidence="18">Young leaves</tissue>
    </source>
</reference>
<feature type="domain" description="RING-type" evidence="17">
    <location>
        <begin position="824"/>
        <end position="862"/>
    </location>
</feature>
<dbReference type="Gene3D" id="3.30.40.10">
    <property type="entry name" value="Zinc/RING finger domain, C3HC4 (zinc finger)"/>
    <property type="match status" value="1"/>
</dbReference>
<organism evidence="18 19">
    <name type="scientific">Protea cynaroides</name>
    <dbReference type="NCBI Taxonomy" id="273540"/>
    <lineage>
        <taxon>Eukaryota</taxon>
        <taxon>Viridiplantae</taxon>
        <taxon>Streptophyta</taxon>
        <taxon>Embryophyta</taxon>
        <taxon>Tracheophyta</taxon>
        <taxon>Spermatophyta</taxon>
        <taxon>Magnoliopsida</taxon>
        <taxon>Proteales</taxon>
        <taxon>Proteaceae</taxon>
        <taxon>Protea</taxon>
    </lineage>
</organism>
<dbReference type="GO" id="GO:0008270">
    <property type="term" value="F:zinc ion binding"/>
    <property type="evidence" value="ECO:0007669"/>
    <property type="project" value="UniProtKB-KW"/>
</dbReference>
<evidence type="ECO:0000256" key="11">
    <source>
        <dbReference type="ARBA" id="ARBA00023054"/>
    </source>
</evidence>
<evidence type="ECO:0000256" key="9">
    <source>
        <dbReference type="ARBA" id="ARBA00022833"/>
    </source>
</evidence>
<evidence type="ECO:0000256" key="8">
    <source>
        <dbReference type="ARBA" id="ARBA00022786"/>
    </source>
</evidence>
<dbReference type="GO" id="GO:0016567">
    <property type="term" value="P:protein ubiquitination"/>
    <property type="evidence" value="ECO:0007669"/>
    <property type="project" value="UniProtKB-UniRule"/>
</dbReference>
<keyword evidence="9 14" id="KW-0862">Zinc</keyword>
<dbReference type="InterPro" id="IPR001841">
    <property type="entry name" value="Znf_RING"/>
</dbReference>
<dbReference type="SUPFAM" id="SSF57850">
    <property type="entry name" value="RING/U-box"/>
    <property type="match status" value="1"/>
</dbReference>
<evidence type="ECO:0000256" key="5">
    <source>
        <dbReference type="ARBA" id="ARBA00022679"/>
    </source>
</evidence>
<keyword evidence="12 14" id="KW-0539">Nucleus</keyword>
<keyword evidence="5 14" id="KW-0808">Transferase</keyword>
<dbReference type="PROSITE" id="PS50089">
    <property type="entry name" value="ZF_RING_2"/>
    <property type="match status" value="1"/>
</dbReference>
<evidence type="ECO:0000256" key="15">
    <source>
        <dbReference type="SAM" id="Coils"/>
    </source>
</evidence>